<evidence type="ECO:0000256" key="1">
    <source>
        <dbReference type="SAM" id="SignalP"/>
    </source>
</evidence>
<reference evidence="3" key="1">
    <citation type="journal article" date="2015" name="Genome Announc.">
        <title>Complete Genome Sequence of Herbaspirillum hiltneri N3 (DSM 17495), Isolated from Surface-Sterilized Wheat Roots.</title>
        <authorList>
            <person name="Guizelini D."/>
            <person name="Saizaki P.M."/>
            <person name="Coimbra N.A."/>
            <person name="Weiss V.A."/>
            <person name="Faoro H."/>
            <person name="Sfeir M.Z."/>
            <person name="Baura V.A."/>
            <person name="Monteiro R.A."/>
            <person name="Chubatsu L.S."/>
            <person name="Souza E.M."/>
            <person name="Cruz L.M."/>
            <person name="Pedrosa F.O."/>
            <person name="Raittz R.T."/>
            <person name="Marchaukoski J.N."/>
            <person name="Steffens M.B."/>
        </authorList>
    </citation>
    <scope>NUCLEOTIDE SEQUENCE [LARGE SCALE GENOMIC DNA]</scope>
    <source>
        <strain evidence="3">N3</strain>
    </source>
</reference>
<gene>
    <name evidence="2" type="ORF">F506_12610</name>
</gene>
<feature type="chain" id="PRO_5047042777" description="DUF1120 domain-containing protein" evidence="1">
    <location>
        <begin position="24"/>
        <end position="221"/>
    </location>
</feature>
<evidence type="ECO:0000313" key="2">
    <source>
        <dbReference type="EMBL" id="AKZ63399.1"/>
    </source>
</evidence>
<name>A0ABM5V1G6_9BURK</name>
<dbReference type="InterPro" id="IPR010546">
    <property type="entry name" value="DUF1120"/>
</dbReference>
<sequence length="221" mass="23639">MNKQVVLLSALLASSLVSFAARAVDTTELQVKGSIRPSACIPSFTNGGEVDFGTIRAADLKAGKYTALPVKQINFNVSCDQSRTIELLVHDNRAASYVRGSYTGIYGGEDDAVQVFGLGSVDGKKVGGYRLVMSDITVDGTPATSGYMARPLYGKGYAPGGVLANNTGYYFVFIVTWPYAAASKFLNVKINVEALLNKPENLNLTGDIPLDGSATFEIRYR</sequence>
<accession>A0ABM5V1G6</accession>
<dbReference type="Proteomes" id="UP000063429">
    <property type="component" value="Chromosome"/>
</dbReference>
<evidence type="ECO:0000313" key="3">
    <source>
        <dbReference type="Proteomes" id="UP000063429"/>
    </source>
</evidence>
<proteinExistence type="predicted"/>
<keyword evidence="3" id="KW-1185">Reference proteome</keyword>
<dbReference type="EMBL" id="CP011409">
    <property type="protein sequence ID" value="AKZ63399.1"/>
    <property type="molecule type" value="Genomic_DNA"/>
</dbReference>
<protein>
    <recommendedName>
        <fullName evidence="4">DUF1120 domain-containing protein</fullName>
    </recommendedName>
</protein>
<keyword evidence="1" id="KW-0732">Signal</keyword>
<dbReference type="RefSeq" id="WP_053197924.1">
    <property type="nucleotide sequence ID" value="NZ_CP011409.1"/>
</dbReference>
<evidence type="ECO:0008006" key="4">
    <source>
        <dbReference type="Google" id="ProtNLM"/>
    </source>
</evidence>
<feature type="signal peptide" evidence="1">
    <location>
        <begin position="1"/>
        <end position="23"/>
    </location>
</feature>
<organism evidence="2 3">
    <name type="scientific">Herbaspirillum hiltneri N3</name>
    <dbReference type="NCBI Taxonomy" id="1262470"/>
    <lineage>
        <taxon>Bacteria</taxon>
        <taxon>Pseudomonadati</taxon>
        <taxon>Pseudomonadota</taxon>
        <taxon>Betaproteobacteria</taxon>
        <taxon>Burkholderiales</taxon>
        <taxon>Oxalobacteraceae</taxon>
        <taxon>Herbaspirillum</taxon>
    </lineage>
</organism>
<dbReference type="Pfam" id="PF06551">
    <property type="entry name" value="DUF1120"/>
    <property type="match status" value="1"/>
</dbReference>